<evidence type="ECO:0000256" key="2">
    <source>
        <dbReference type="ARBA" id="ARBA00022676"/>
    </source>
</evidence>
<reference evidence="6 7" key="1">
    <citation type="journal article" date="2015" name="Genome Announc.">
        <title>Expanding the biotechnology potential of lactobacilli through comparative genomics of 213 strains and associated genera.</title>
        <authorList>
            <person name="Sun Z."/>
            <person name="Harris H.M."/>
            <person name="McCann A."/>
            <person name="Guo C."/>
            <person name="Argimon S."/>
            <person name="Zhang W."/>
            <person name="Yang X."/>
            <person name="Jeffery I.B."/>
            <person name="Cooney J.C."/>
            <person name="Kagawa T.F."/>
            <person name="Liu W."/>
            <person name="Song Y."/>
            <person name="Salvetti E."/>
            <person name="Wrobel A."/>
            <person name="Rasinkangas P."/>
            <person name="Parkhill J."/>
            <person name="Rea M.C."/>
            <person name="O'Sullivan O."/>
            <person name="Ritari J."/>
            <person name="Douillard F.P."/>
            <person name="Paul Ross R."/>
            <person name="Yang R."/>
            <person name="Briner A.E."/>
            <person name="Felis G.E."/>
            <person name="de Vos W.M."/>
            <person name="Barrangou R."/>
            <person name="Klaenhammer T.R."/>
            <person name="Caufield P.W."/>
            <person name="Cui Y."/>
            <person name="Zhang H."/>
            <person name="O'Toole P.W."/>
        </authorList>
    </citation>
    <scope>NUCLEOTIDE SEQUENCE [LARGE SCALE GENOMIC DNA]</scope>
    <source>
        <strain evidence="6 7">DSM 16634</strain>
    </source>
</reference>
<dbReference type="InterPro" id="IPR029044">
    <property type="entry name" value="Nucleotide-diphossugar_trans"/>
</dbReference>
<feature type="transmembrane region" description="Helical" evidence="4">
    <location>
        <begin position="317"/>
        <end position="337"/>
    </location>
</feature>
<keyword evidence="4" id="KW-1133">Transmembrane helix</keyword>
<name>A0A0R1U6E1_9LACO</name>
<feature type="domain" description="Glycosyltransferase 2-like" evidence="5">
    <location>
        <begin position="52"/>
        <end position="226"/>
    </location>
</feature>
<dbReference type="AlphaFoldDB" id="A0A0R1U6E1"/>
<evidence type="ECO:0000313" key="7">
    <source>
        <dbReference type="Proteomes" id="UP000051324"/>
    </source>
</evidence>
<sequence length="452" mass="52874">MLILSRFGFWLSWLLLPLLFEIIPALAFFCQLLWDKRKKKHTEPLLFYPYITVIIPVYNSQDTLYRCLRSLANSLYPTEQMQVIIANNGSTDQSFLEFERAQQDFPALALHWLNTDNGKARALNSAIYSAWGQYIINIDSDGVLEKHALTNIITHFENDLTVEALTGAILINKKSLRQTSKWSLLFLRSNEYFEYIQAFLTGRRIETSHDQLFTLSGAFSAFRKKTLLETFLYDPHTVGEDTEITFQIRETLKRKIALCPNAIFYTEPLESLGKLYLQRQRWQRGQIETVQSFMHQQASIKTFFSNFMVRKMILDHTFIFCRIIWIFGLAILIYLGYSPKLLVASLGLLYLLYVFNSCLSLWTALIYLKLFPKERRFLLHKAWTVFTLPLYNFFCALVRLLGIINSIVLPAQWNTIPFSQECHKVKKIMLTDLKKSLERNKPHDQKTSPKDH</sequence>
<dbReference type="GO" id="GO:0016757">
    <property type="term" value="F:glycosyltransferase activity"/>
    <property type="evidence" value="ECO:0007669"/>
    <property type="project" value="UniProtKB-KW"/>
</dbReference>
<dbReference type="eggNOG" id="COG1215">
    <property type="taxonomic scope" value="Bacteria"/>
</dbReference>
<dbReference type="RefSeq" id="WP_025088006.1">
    <property type="nucleotide sequence ID" value="NZ_AZFT01000025.1"/>
</dbReference>
<feature type="transmembrane region" description="Helical" evidence="4">
    <location>
        <begin position="382"/>
        <end position="404"/>
    </location>
</feature>
<keyword evidence="7" id="KW-1185">Reference proteome</keyword>
<dbReference type="PATRIC" id="fig|1423724.4.peg.1932"/>
<dbReference type="OrthoDB" id="9766299at2"/>
<feature type="transmembrane region" description="Helical" evidence="4">
    <location>
        <begin position="349"/>
        <end position="370"/>
    </location>
</feature>
<evidence type="ECO:0000259" key="5">
    <source>
        <dbReference type="Pfam" id="PF00535"/>
    </source>
</evidence>
<dbReference type="Pfam" id="PF00535">
    <property type="entry name" value="Glycos_transf_2"/>
    <property type="match status" value="1"/>
</dbReference>
<comment type="caution">
    <text evidence="6">The sequence shown here is derived from an EMBL/GenBank/DDBJ whole genome shotgun (WGS) entry which is preliminary data.</text>
</comment>
<organism evidence="6 7">
    <name type="scientific">Ligilactobacillus apodemi DSM 16634 = JCM 16172</name>
    <dbReference type="NCBI Taxonomy" id="1423724"/>
    <lineage>
        <taxon>Bacteria</taxon>
        <taxon>Bacillati</taxon>
        <taxon>Bacillota</taxon>
        <taxon>Bacilli</taxon>
        <taxon>Lactobacillales</taxon>
        <taxon>Lactobacillaceae</taxon>
        <taxon>Ligilactobacillus</taxon>
    </lineage>
</organism>
<evidence type="ECO:0000256" key="3">
    <source>
        <dbReference type="ARBA" id="ARBA00022679"/>
    </source>
</evidence>
<evidence type="ECO:0000256" key="4">
    <source>
        <dbReference type="SAM" id="Phobius"/>
    </source>
</evidence>
<comment type="similarity">
    <text evidence="1">Belongs to the glycosyltransferase 2 family.</text>
</comment>
<evidence type="ECO:0000256" key="1">
    <source>
        <dbReference type="ARBA" id="ARBA00006739"/>
    </source>
</evidence>
<dbReference type="Gene3D" id="3.90.550.10">
    <property type="entry name" value="Spore Coat Polysaccharide Biosynthesis Protein SpsA, Chain A"/>
    <property type="match status" value="1"/>
</dbReference>
<dbReference type="CDD" id="cd06423">
    <property type="entry name" value="CESA_like"/>
    <property type="match status" value="1"/>
</dbReference>
<dbReference type="InterPro" id="IPR001173">
    <property type="entry name" value="Glyco_trans_2-like"/>
</dbReference>
<dbReference type="NCBIfam" id="TIGR03111">
    <property type="entry name" value="glyc2_xrt_Gpos1"/>
    <property type="match status" value="1"/>
</dbReference>
<dbReference type="STRING" id="1423724.FC32_GL001853"/>
<dbReference type="Proteomes" id="UP000051324">
    <property type="component" value="Unassembled WGS sequence"/>
</dbReference>
<gene>
    <name evidence="6" type="ORF">FC32_GL001853</name>
</gene>
<feature type="transmembrane region" description="Helical" evidence="4">
    <location>
        <begin position="12"/>
        <end position="34"/>
    </location>
</feature>
<keyword evidence="2" id="KW-0328">Glycosyltransferase</keyword>
<dbReference type="PANTHER" id="PTHR43630:SF1">
    <property type="entry name" value="POLY-BETA-1,6-N-ACETYL-D-GLUCOSAMINE SYNTHASE"/>
    <property type="match status" value="1"/>
</dbReference>
<dbReference type="PANTHER" id="PTHR43630">
    <property type="entry name" value="POLY-BETA-1,6-N-ACETYL-D-GLUCOSAMINE SYNTHASE"/>
    <property type="match status" value="1"/>
</dbReference>
<dbReference type="EMBL" id="AZFT01000025">
    <property type="protein sequence ID" value="KRL86578.1"/>
    <property type="molecule type" value="Genomic_DNA"/>
</dbReference>
<protein>
    <submittedName>
        <fullName evidence="6">Glycosyltransferase</fullName>
    </submittedName>
</protein>
<accession>A0A0R1U6E1</accession>
<keyword evidence="4" id="KW-0812">Transmembrane</keyword>
<proteinExistence type="inferred from homology"/>
<keyword evidence="4" id="KW-0472">Membrane</keyword>
<keyword evidence="3 6" id="KW-0808">Transferase</keyword>
<dbReference type="InterPro" id="IPR017542">
    <property type="entry name" value="XrtG-assoc_glycosyltfrase"/>
</dbReference>
<dbReference type="SUPFAM" id="SSF53448">
    <property type="entry name" value="Nucleotide-diphospho-sugar transferases"/>
    <property type="match status" value="1"/>
</dbReference>
<evidence type="ECO:0000313" key="6">
    <source>
        <dbReference type="EMBL" id="KRL86578.1"/>
    </source>
</evidence>